<name>A0ABS5DRB8_9BURK</name>
<sequence length="318" mass="34731">MQTTFLRLLAIAVTACGMLGHAWAQTIPTRGPYAYLVHSSTAITKVLNVPFSTRSNPLKTHFTTSLRKDLELTQDTLTLELDVYMPPTATAATRQPLVVWVHSGNLVKGAKEENADKLLSYSRAGYVAAAVNYRMNKTTPKTPTDIQGAHTRAMEDVANAVRYLRVNAATYGIDPTRVAVLGISSGGTLSMMMATDSETLVGAINDFPGVSAKTDAAVSTGATFVQPTYNAFTFLTTEEDDTDVLLFHANPTDRSTKATWEGNAVPTCNWISSSGNVCQLVAQPDMTHTVNLNVGPSEFWPYVREFLWFRLRLDEISK</sequence>
<keyword evidence="1 4" id="KW-0378">Hydrolase</keyword>
<dbReference type="PANTHER" id="PTHR48081">
    <property type="entry name" value="AB HYDROLASE SUPERFAMILY PROTEIN C4A8.06C"/>
    <property type="match status" value="1"/>
</dbReference>
<dbReference type="InterPro" id="IPR050300">
    <property type="entry name" value="GDXG_lipolytic_enzyme"/>
</dbReference>
<evidence type="ECO:0000259" key="3">
    <source>
        <dbReference type="Pfam" id="PF20434"/>
    </source>
</evidence>
<dbReference type="Gene3D" id="3.40.50.1820">
    <property type="entry name" value="alpha/beta hydrolase"/>
    <property type="match status" value="1"/>
</dbReference>
<feature type="domain" description="BD-FAE-like" evidence="3">
    <location>
        <begin position="81"/>
        <end position="220"/>
    </location>
</feature>
<keyword evidence="5" id="KW-1185">Reference proteome</keyword>
<dbReference type="InterPro" id="IPR029058">
    <property type="entry name" value="AB_hydrolase_fold"/>
</dbReference>
<organism evidence="4 5">
    <name type="scientific">Ideonella paludis</name>
    <dbReference type="NCBI Taxonomy" id="1233411"/>
    <lineage>
        <taxon>Bacteria</taxon>
        <taxon>Pseudomonadati</taxon>
        <taxon>Pseudomonadota</taxon>
        <taxon>Betaproteobacteria</taxon>
        <taxon>Burkholderiales</taxon>
        <taxon>Sphaerotilaceae</taxon>
        <taxon>Ideonella</taxon>
    </lineage>
</organism>
<dbReference type="SUPFAM" id="SSF53474">
    <property type="entry name" value="alpha/beta-Hydrolases"/>
    <property type="match status" value="1"/>
</dbReference>
<evidence type="ECO:0000313" key="4">
    <source>
        <dbReference type="EMBL" id="MBQ0933701.1"/>
    </source>
</evidence>
<comment type="caution">
    <text evidence="4">The sequence shown here is derived from an EMBL/GenBank/DDBJ whole genome shotgun (WGS) entry which is preliminary data.</text>
</comment>
<proteinExistence type="predicted"/>
<dbReference type="EMBL" id="JAGQDG010000001">
    <property type="protein sequence ID" value="MBQ0933701.1"/>
    <property type="molecule type" value="Genomic_DNA"/>
</dbReference>
<evidence type="ECO:0000256" key="2">
    <source>
        <dbReference type="SAM" id="SignalP"/>
    </source>
</evidence>
<keyword evidence="2" id="KW-0732">Signal</keyword>
<dbReference type="GO" id="GO:0016787">
    <property type="term" value="F:hydrolase activity"/>
    <property type="evidence" value="ECO:0007669"/>
    <property type="project" value="UniProtKB-KW"/>
</dbReference>
<accession>A0ABS5DRB8</accession>
<dbReference type="RefSeq" id="WP_210804918.1">
    <property type="nucleotide sequence ID" value="NZ_JAGQDG010000001.1"/>
</dbReference>
<evidence type="ECO:0000313" key="5">
    <source>
        <dbReference type="Proteomes" id="UP000672097"/>
    </source>
</evidence>
<dbReference type="Pfam" id="PF20434">
    <property type="entry name" value="BD-FAE"/>
    <property type="match status" value="1"/>
</dbReference>
<dbReference type="InterPro" id="IPR049492">
    <property type="entry name" value="BD-FAE-like_dom"/>
</dbReference>
<reference evidence="4 5" key="1">
    <citation type="submission" date="2021-04" db="EMBL/GenBank/DDBJ databases">
        <title>The genome sequence of type strain Ideonella paludis KCTC 32238.</title>
        <authorList>
            <person name="Liu Y."/>
        </authorList>
    </citation>
    <scope>NUCLEOTIDE SEQUENCE [LARGE SCALE GENOMIC DNA]</scope>
    <source>
        <strain evidence="4 5">KCTC 32238</strain>
    </source>
</reference>
<feature type="signal peptide" evidence="2">
    <location>
        <begin position="1"/>
        <end position="24"/>
    </location>
</feature>
<evidence type="ECO:0000256" key="1">
    <source>
        <dbReference type="ARBA" id="ARBA00022801"/>
    </source>
</evidence>
<protein>
    <submittedName>
        <fullName evidence="4">Alpha/beta hydrolase</fullName>
    </submittedName>
</protein>
<dbReference type="Proteomes" id="UP000672097">
    <property type="component" value="Unassembled WGS sequence"/>
</dbReference>
<gene>
    <name evidence="4" type="ORF">KAK11_00065</name>
</gene>
<feature type="chain" id="PRO_5046897915" evidence="2">
    <location>
        <begin position="25"/>
        <end position="318"/>
    </location>
</feature>